<name>A0A0V1CHZ2_TRIBR</name>
<reference evidence="1 2" key="1">
    <citation type="submission" date="2015-01" db="EMBL/GenBank/DDBJ databases">
        <title>Evolution of Trichinella species and genotypes.</title>
        <authorList>
            <person name="Korhonen P.K."/>
            <person name="Edoardo P."/>
            <person name="Giuseppe L.R."/>
            <person name="Gasser R.B."/>
        </authorList>
    </citation>
    <scope>NUCLEOTIDE SEQUENCE [LARGE SCALE GENOMIC DNA]</scope>
    <source>
        <strain evidence="1">ISS120</strain>
    </source>
</reference>
<organism evidence="1 2">
    <name type="scientific">Trichinella britovi</name>
    <name type="common">Parasitic roundworm</name>
    <dbReference type="NCBI Taxonomy" id="45882"/>
    <lineage>
        <taxon>Eukaryota</taxon>
        <taxon>Metazoa</taxon>
        <taxon>Ecdysozoa</taxon>
        <taxon>Nematoda</taxon>
        <taxon>Enoplea</taxon>
        <taxon>Dorylaimia</taxon>
        <taxon>Trichinellida</taxon>
        <taxon>Trichinellidae</taxon>
        <taxon>Trichinella</taxon>
    </lineage>
</organism>
<protein>
    <submittedName>
        <fullName evidence="1">Uncharacterized protein</fullName>
    </submittedName>
</protein>
<sequence>MLISKEDELPPRGCLRSSLALAERLNSHITLIQIGEEKSINGGEIIACKDERGRKEKKVLFYNEKRQQQQQQPCWLIKENFMRFNLLVNVPCGFGIVGSKVNVDLLPVVSNWPFAMAVEKFYLRGLIFKQSLRLRTFRNPIQLMNDAQQLGSMPTAAKGYQAKAGCQQAAKMA</sequence>
<dbReference type="Proteomes" id="UP000054653">
    <property type="component" value="Unassembled WGS sequence"/>
</dbReference>
<evidence type="ECO:0000313" key="1">
    <source>
        <dbReference type="EMBL" id="KRY48620.1"/>
    </source>
</evidence>
<gene>
    <name evidence="1" type="ORF">T03_11831</name>
</gene>
<dbReference type="EMBL" id="JYDI01000201">
    <property type="protein sequence ID" value="KRY48620.1"/>
    <property type="molecule type" value="Genomic_DNA"/>
</dbReference>
<keyword evidence="2" id="KW-1185">Reference proteome</keyword>
<accession>A0A0V1CHZ2</accession>
<evidence type="ECO:0000313" key="2">
    <source>
        <dbReference type="Proteomes" id="UP000054653"/>
    </source>
</evidence>
<comment type="caution">
    <text evidence="1">The sequence shown here is derived from an EMBL/GenBank/DDBJ whole genome shotgun (WGS) entry which is preliminary data.</text>
</comment>
<proteinExistence type="predicted"/>
<dbReference type="AlphaFoldDB" id="A0A0V1CHZ2"/>